<protein>
    <submittedName>
        <fullName evidence="2">Uncharacterized protein</fullName>
    </submittedName>
</protein>
<proteinExistence type="predicted"/>
<evidence type="ECO:0000313" key="3">
    <source>
        <dbReference type="EMBL" id="SEU33898.1"/>
    </source>
</evidence>
<feature type="region of interest" description="Disordered" evidence="1">
    <location>
        <begin position="1"/>
        <end position="48"/>
    </location>
</feature>
<reference evidence="3 4" key="1">
    <citation type="submission" date="2016-10" db="EMBL/GenBank/DDBJ databases">
        <authorList>
            <person name="Varghese N."/>
            <person name="Submissions S."/>
        </authorList>
    </citation>
    <scope>NUCLEOTIDE SEQUENCE [LARGE SCALE GENOMIC DNA]</scope>
    <source>
        <strain evidence="3 4">DSM 16525</strain>
    </source>
</reference>
<dbReference type="AlphaFoldDB" id="A0A511T6G7"/>
<dbReference type="EMBL" id="BJXR01000035">
    <property type="protein sequence ID" value="GEN09764.1"/>
    <property type="molecule type" value="Genomic_DNA"/>
</dbReference>
<dbReference type="STRING" id="1334629.MFUL124B02_17025"/>
<dbReference type="OrthoDB" id="5522465at2"/>
<keyword evidence="4" id="KW-1185">Reference proteome</keyword>
<gene>
    <name evidence="2" type="ORF">MFU01_48010</name>
    <name evidence="3" type="ORF">SAMN05443572_109412</name>
</gene>
<dbReference type="RefSeq" id="WP_046712960.1">
    <property type="nucleotide sequence ID" value="NZ_BJXR01000035.1"/>
</dbReference>
<evidence type="ECO:0000256" key="1">
    <source>
        <dbReference type="SAM" id="MobiDB-lite"/>
    </source>
</evidence>
<dbReference type="Proteomes" id="UP000183760">
    <property type="component" value="Unassembled WGS sequence"/>
</dbReference>
<dbReference type="EMBL" id="FOIB01000009">
    <property type="protein sequence ID" value="SEU33898.1"/>
    <property type="molecule type" value="Genomic_DNA"/>
</dbReference>
<feature type="region of interest" description="Disordered" evidence="1">
    <location>
        <begin position="73"/>
        <end position="139"/>
    </location>
</feature>
<feature type="compositionally biased region" description="Basic and acidic residues" evidence="1">
    <location>
        <begin position="37"/>
        <end position="48"/>
    </location>
</feature>
<evidence type="ECO:0000313" key="4">
    <source>
        <dbReference type="Proteomes" id="UP000183760"/>
    </source>
</evidence>
<name>A0A511T6G7_MYXFU</name>
<feature type="compositionally biased region" description="Basic and acidic residues" evidence="1">
    <location>
        <begin position="127"/>
        <end position="139"/>
    </location>
</feature>
<accession>A0A511T6G7</accession>
<feature type="compositionally biased region" description="Basic and acidic residues" evidence="1">
    <location>
        <begin position="99"/>
        <end position="111"/>
    </location>
</feature>
<organism evidence="2 5">
    <name type="scientific">Myxococcus fulvus</name>
    <dbReference type="NCBI Taxonomy" id="33"/>
    <lineage>
        <taxon>Bacteria</taxon>
        <taxon>Pseudomonadati</taxon>
        <taxon>Myxococcota</taxon>
        <taxon>Myxococcia</taxon>
        <taxon>Myxococcales</taxon>
        <taxon>Cystobacterineae</taxon>
        <taxon>Myxococcaceae</taxon>
        <taxon>Myxococcus</taxon>
    </lineage>
</organism>
<evidence type="ECO:0000313" key="5">
    <source>
        <dbReference type="Proteomes" id="UP000321514"/>
    </source>
</evidence>
<comment type="caution">
    <text evidence="2">The sequence shown here is derived from an EMBL/GenBank/DDBJ whole genome shotgun (WGS) entry which is preliminary data.</text>
</comment>
<reference evidence="2 5" key="2">
    <citation type="submission" date="2019-07" db="EMBL/GenBank/DDBJ databases">
        <title>Whole genome shotgun sequence of Myxococcus fulvus NBRC 100333.</title>
        <authorList>
            <person name="Hosoyama A."/>
            <person name="Uohara A."/>
            <person name="Ohji S."/>
            <person name="Ichikawa N."/>
        </authorList>
    </citation>
    <scope>NUCLEOTIDE SEQUENCE [LARGE SCALE GENOMIC DNA]</scope>
    <source>
        <strain evidence="2 5">NBRC 100333</strain>
    </source>
</reference>
<sequence>MPRPYSFDHFQVPKTLPKQSRSLRRRDKAHLAQSRAQPEELAAREGVHYGKSFAETEDLYNARQMEAQLQELARLEPDGKFSHGTSAPAQRATKRASREKKEERKAAEEPVIRSTTPIGALPPTREQPPRGRLPDLLDEAGRQLQTLKGGLGDAAKAVARLAALPLEVVRLAARRLNPLHG</sequence>
<evidence type="ECO:0000313" key="2">
    <source>
        <dbReference type="EMBL" id="GEN09764.1"/>
    </source>
</evidence>
<dbReference type="Proteomes" id="UP000321514">
    <property type="component" value="Unassembled WGS sequence"/>
</dbReference>